<evidence type="ECO:0000313" key="20">
    <source>
        <dbReference type="EMBL" id="XAU15259.1"/>
    </source>
</evidence>
<accession>A0ABZ3HAB8</accession>
<dbReference type="Proteomes" id="UP001447842">
    <property type="component" value="Chromosome"/>
</dbReference>
<comment type="subcellular location">
    <subcellularLocation>
        <location evidence="2">Cell membrane</location>
        <topology evidence="2">Multi-pass membrane protein</topology>
    </subcellularLocation>
</comment>
<comment type="pathway">
    <text evidence="4">Lipid metabolism.</text>
</comment>
<keyword evidence="17" id="KW-1208">Phospholipid metabolism</keyword>
<dbReference type="InterPro" id="IPR000374">
    <property type="entry name" value="PC_trans"/>
</dbReference>
<evidence type="ECO:0000256" key="4">
    <source>
        <dbReference type="ARBA" id="ARBA00005189"/>
    </source>
</evidence>
<evidence type="ECO:0000256" key="9">
    <source>
        <dbReference type="ARBA" id="ARBA00022516"/>
    </source>
</evidence>
<dbReference type="EMBL" id="CP147920">
    <property type="protein sequence ID" value="XAU15259.1"/>
    <property type="molecule type" value="Genomic_DNA"/>
</dbReference>
<keyword evidence="13 19" id="KW-1133">Transmembrane helix</keyword>
<dbReference type="Pfam" id="PF01148">
    <property type="entry name" value="CTP_transf_1"/>
    <property type="match status" value="1"/>
</dbReference>
<keyword evidence="15 19" id="KW-0472">Membrane</keyword>
<dbReference type="RefSeq" id="WP_345972816.1">
    <property type="nucleotide sequence ID" value="NZ_CP147920.1"/>
</dbReference>
<evidence type="ECO:0000256" key="6">
    <source>
        <dbReference type="ARBA" id="ARBA00012487"/>
    </source>
</evidence>
<name>A0ABZ3HAB8_9BACT</name>
<keyword evidence="16" id="KW-0594">Phospholipid biosynthesis</keyword>
<feature type="transmembrane region" description="Helical" evidence="19">
    <location>
        <begin position="232"/>
        <end position="249"/>
    </location>
</feature>
<dbReference type="GO" id="GO:0004605">
    <property type="term" value="F:phosphatidate cytidylyltransferase activity"/>
    <property type="evidence" value="ECO:0007669"/>
    <property type="project" value="UniProtKB-EC"/>
</dbReference>
<evidence type="ECO:0000256" key="5">
    <source>
        <dbReference type="ARBA" id="ARBA00010185"/>
    </source>
</evidence>
<keyword evidence="8" id="KW-1003">Cell membrane</keyword>
<evidence type="ECO:0000256" key="12">
    <source>
        <dbReference type="ARBA" id="ARBA00022695"/>
    </source>
</evidence>
<evidence type="ECO:0000256" key="2">
    <source>
        <dbReference type="ARBA" id="ARBA00004651"/>
    </source>
</evidence>
<sequence length="250" mass="26762">MAATETTKRVVTGAALIGAVILLGWIDNFMLMWLVLGGVYLLAFYEAANLYGLHHNASFAFAAMLWLLAAVYPYPDDLFVLMGVVFAAYAAYKPSTDWRLFLPFAYPTAGMLFFLTLYQDYGLVAMAWLIVVVAAADIGAYVVGKSIGKTKFSETSPNKTLEGVVGGIVIATVAGVFVGLRVVNVEVAITVSLATAVSAVFGDLYESYLKRRAGVKDSGHVLPGHGGVLDRIDGYLFGAVVMVILLRGLV</sequence>
<keyword evidence="10 18" id="KW-0808">Transferase</keyword>
<gene>
    <name evidence="20" type="ORF">WCY31_00850</name>
</gene>
<dbReference type="EC" id="2.7.7.41" evidence="6 18"/>
<proteinExistence type="inferred from homology"/>
<organism evidence="20 21">
    <name type="scientific">Sulfurimonas diazotrophicus</name>
    <dbReference type="NCBI Taxonomy" id="3131939"/>
    <lineage>
        <taxon>Bacteria</taxon>
        <taxon>Pseudomonadati</taxon>
        <taxon>Campylobacterota</taxon>
        <taxon>Epsilonproteobacteria</taxon>
        <taxon>Campylobacterales</taxon>
        <taxon>Sulfurimonadaceae</taxon>
        <taxon>Sulfurimonas</taxon>
    </lineage>
</organism>
<comment type="similarity">
    <text evidence="5 18">Belongs to the CDS family.</text>
</comment>
<feature type="transmembrane region" description="Helical" evidence="19">
    <location>
        <begin position="124"/>
        <end position="143"/>
    </location>
</feature>
<evidence type="ECO:0000256" key="18">
    <source>
        <dbReference type="RuleBase" id="RU003938"/>
    </source>
</evidence>
<protein>
    <recommendedName>
        <fullName evidence="7 18">Phosphatidate cytidylyltransferase</fullName>
        <ecNumber evidence="6 18">2.7.7.41</ecNumber>
    </recommendedName>
</protein>
<keyword evidence="12 18" id="KW-0548">Nucleotidyltransferase</keyword>
<reference evidence="20 21" key="1">
    <citation type="submission" date="2024-03" db="EMBL/GenBank/DDBJ databases">
        <title>Sulfurimonas sp. HSL3-1.</title>
        <authorList>
            <person name="Wang S."/>
        </authorList>
    </citation>
    <scope>NUCLEOTIDE SEQUENCE [LARGE SCALE GENOMIC DNA]</scope>
    <source>
        <strain evidence="20 21">HSL3-1</strain>
    </source>
</reference>
<evidence type="ECO:0000256" key="11">
    <source>
        <dbReference type="ARBA" id="ARBA00022692"/>
    </source>
</evidence>
<evidence type="ECO:0000256" key="13">
    <source>
        <dbReference type="ARBA" id="ARBA00022989"/>
    </source>
</evidence>
<evidence type="ECO:0000313" key="21">
    <source>
        <dbReference type="Proteomes" id="UP001447842"/>
    </source>
</evidence>
<comment type="catalytic activity">
    <reaction evidence="1 18">
        <text>a 1,2-diacyl-sn-glycero-3-phosphate + CTP + H(+) = a CDP-1,2-diacyl-sn-glycerol + diphosphate</text>
        <dbReference type="Rhea" id="RHEA:16229"/>
        <dbReference type="ChEBI" id="CHEBI:15378"/>
        <dbReference type="ChEBI" id="CHEBI:33019"/>
        <dbReference type="ChEBI" id="CHEBI:37563"/>
        <dbReference type="ChEBI" id="CHEBI:58332"/>
        <dbReference type="ChEBI" id="CHEBI:58608"/>
        <dbReference type="EC" id="2.7.7.41"/>
    </reaction>
</comment>
<keyword evidence="21" id="KW-1185">Reference proteome</keyword>
<feature type="transmembrane region" description="Helical" evidence="19">
    <location>
        <begin position="15"/>
        <end position="43"/>
    </location>
</feature>
<evidence type="ECO:0000256" key="14">
    <source>
        <dbReference type="ARBA" id="ARBA00023098"/>
    </source>
</evidence>
<dbReference type="PROSITE" id="PS01315">
    <property type="entry name" value="CDS"/>
    <property type="match status" value="1"/>
</dbReference>
<evidence type="ECO:0000256" key="10">
    <source>
        <dbReference type="ARBA" id="ARBA00022679"/>
    </source>
</evidence>
<evidence type="ECO:0000256" key="17">
    <source>
        <dbReference type="ARBA" id="ARBA00023264"/>
    </source>
</evidence>
<evidence type="ECO:0000256" key="7">
    <source>
        <dbReference type="ARBA" id="ARBA00019373"/>
    </source>
</evidence>
<evidence type="ECO:0000256" key="15">
    <source>
        <dbReference type="ARBA" id="ARBA00023136"/>
    </source>
</evidence>
<comment type="pathway">
    <text evidence="3 18">Phospholipid metabolism; CDP-diacylglycerol biosynthesis; CDP-diacylglycerol from sn-glycerol 3-phosphate: step 3/3.</text>
</comment>
<dbReference type="PANTHER" id="PTHR46382">
    <property type="entry name" value="PHOSPHATIDATE CYTIDYLYLTRANSFERASE"/>
    <property type="match status" value="1"/>
</dbReference>
<evidence type="ECO:0000256" key="16">
    <source>
        <dbReference type="ARBA" id="ARBA00023209"/>
    </source>
</evidence>
<feature type="transmembrane region" description="Helical" evidence="19">
    <location>
        <begin position="164"/>
        <end position="183"/>
    </location>
</feature>
<dbReference type="PANTHER" id="PTHR46382:SF1">
    <property type="entry name" value="PHOSPHATIDATE CYTIDYLYLTRANSFERASE"/>
    <property type="match status" value="1"/>
</dbReference>
<evidence type="ECO:0000256" key="1">
    <source>
        <dbReference type="ARBA" id="ARBA00001698"/>
    </source>
</evidence>
<evidence type="ECO:0000256" key="19">
    <source>
        <dbReference type="SAM" id="Phobius"/>
    </source>
</evidence>
<keyword evidence="11 18" id="KW-0812">Transmembrane</keyword>
<evidence type="ECO:0000256" key="3">
    <source>
        <dbReference type="ARBA" id="ARBA00005119"/>
    </source>
</evidence>
<keyword evidence="14" id="KW-0443">Lipid metabolism</keyword>
<keyword evidence="9" id="KW-0444">Lipid biosynthesis</keyword>
<feature type="transmembrane region" description="Helical" evidence="19">
    <location>
        <begin position="50"/>
        <end position="72"/>
    </location>
</feature>
<evidence type="ECO:0000256" key="8">
    <source>
        <dbReference type="ARBA" id="ARBA00022475"/>
    </source>
</evidence>
<feature type="transmembrane region" description="Helical" evidence="19">
    <location>
        <begin position="78"/>
        <end position="93"/>
    </location>
</feature>